<name>A0AC61SAX3_9EURY</name>
<evidence type="ECO:0000313" key="2">
    <source>
        <dbReference type="Proteomes" id="UP000315423"/>
    </source>
</evidence>
<sequence length="179" mass="20769">MIGNSWQYQDIIWFMRLLYVPMIVLSYLLLYFLSFIGVDFLSNIKYMAAMVVLSVYPVYVIANALKKTLGELRNSDFLLFHKAMGFTAAKIWQTFCYKFIIIDYLSFFENMLIFMIGFLFFVEMPFGIHGMGYKFVIAIQRFDYPVIIGFCIFGVMLLSVVGLIVEAVKLRLDPRGVGE</sequence>
<comment type="caution">
    <text evidence="1">The sequence shown here is derived from an EMBL/GenBank/DDBJ whole genome shotgun (WGS) entry which is preliminary data.</text>
</comment>
<dbReference type="EMBL" id="QYBA01000139">
    <property type="protein sequence ID" value="TKY91727.1"/>
    <property type="molecule type" value="Genomic_DNA"/>
</dbReference>
<protein>
    <submittedName>
        <fullName evidence="1">ABC transporter permease subunit</fullName>
    </submittedName>
</protein>
<proteinExistence type="predicted"/>
<accession>A0AC61SAX3</accession>
<dbReference type="Proteomes" id="UP000315423">
    <property type="component" value="Unassembled WGS sequence"/>
</dbReference>
<gene>
    <name evidence="1" type="ORF">C5S46_04330</name>
</gene>
<organism evidence="1 2">
    <name type="scientific">Candidatus Methanomarinus sp</name>
    <dbReference type="NCBI Taxonomy" id="3386244"/>
    <lineage>
        <taxon>Archaea</taxon>
        <taxon>Methanobacteriati</taxon>
        <taxon>Methanobacteriota</taxon>
        <taxon>Stenosarchaea group</taxon>
        <taxon>Methanomicrobia</taxon>
        <taxon>Methanosarcinales</taxon>
        <taxon>ANME-2 cluster</taxon>
        <taxon>Candidatus Methanocomedenaceae</taxon>
        <taxon>Candidatus Methanomarinus</taxon>
    </lineage>
</organism>
<reference evidence="1" key="1">
    <citation type="submission" date="2018-09" db="EMBL/GenBank/DDBJ databases">
        <title>A genomic encyclopedia of anaerobic methanotrophic archaea.</title>
        <authorList>
            <person name="Skennerton C.T."/>
            <person name="Chadwick G.L."/>
            <person name="Laso-Perez R."/>
            <person name="Leu A.O."/>
            <person name="Speth D.R."/>
            <person name="Yu H."/>
            <person name="Morgan-Lang C."/>
            <person name="Hatzenpichler R."/>
            <person name="Goudeau D."/>
            <person name="Malmstrom R."/>
            <person name="Woyke T."/>
            <person name="Hallam S."/>
            <person name="Tyson G.W."/>
            <person name="Wegener G."/>
            <person name="Boetius A."/>
            <person name="Orphan V.J."/>
        </authorList>
    </citation>
    <scope>NUCLEOTIDE SEQUENCE</scope>
    <source>
        <strain evidence="1">CONS3730D10UFb2</strain>
    </source>
</reference>
<evidence type="ECO:0000313" key="1">
    <source>
        <dbReference type="EMBL" id="TKY91727.1"/>
    </source>
</evidence>